<dbReference type="SUPFAM" id="SSF55073">
    <property type="entry name" value="Nucleotide cyclase"/>
    <property type="match status" value="1"/>
</dbReference>
<dbReference type="OrthoDB" id="9779586at2"/>
<evidence type="ECO:0000313" key="5">
    <source>
        <dbReference type="Proteomes" id="UP000009222"/>
    </source>
</evidence>
<reference evidence="5" key="1">
    <citation type="submission" date="2009-12" db="EMBL/GenBank/DDBJ databases">
        <title>Complete sequence of Treponema azotonutricium strain ZAS-9.</title>
        <authorList>
            <person name="Tetu S.G."/>
            <person name="Matson E."/>
            <person name="Ren Q."/>
            <person name="Seshadri R."/>
            <person name="Elbourne L."/>
            <person name="Hassan K.A."/>
            <person name="Durkin A."/>
            <person name="Radune D."/>
            <person name="Mohamoud Y."/>
            <person name="Shay R."/>
            <person name="Jin S."/>
            <person name="Zhang X."/>
            <person name="Lucey K."/>
            <person name="Ballor N.R."/>
            <person name="Ottesen E."/>
            <person name="Rosenthal R."/>
            <person name="Allen A."/>
            <person name="Leadbetter J.R."/>
            <person name="Paulsen I.T."/>
        </authorList>
    </citation>
    <scope>NUCLEOTIDE SEQUENCE [LARGE SCALE GENOMIC DNA]</scope>
    <source>
        <strain evidence="5">ATCC BAA-888 / DSM 13862 / ZAS-9</strain>
    </source>
</reference>
<dbReference type="InterPro" id="IPR000160">
    <property type="entry name" value="GGDEF_dom"/>
</dbReference>
<dbReference type="PANTHER" id="PTHR45138:SF9">
    <property type="entry name" value="DIGUANYLATE CYCLASE DGCM-RELATED"/>
    <property type="match status" value="1"/>
</dbReference>
<dbReference type="Pfam" id="PF00990">
    <property type="entry name" value="GGDEF"/>
    <property type="match status" value="1"/>
</dbReference>
<dbReference type="NCBIfam" id="TIGR00254">
    <property type="entry name" value="GGDEF"/>
    <property type="match status" value="1"/>
</dbReference>
<feature type="domain" description="GGDEF" evidence="3">
    <location>
        <begin position="236"/>
        <end position="370"/>
    </location>
</feature>
<dbReference type="CDD" id="cd01949">
    <property type="entry name" value="GGDEF"/>
    <property type="match status" value="1"/>
</dbReference>
<dbReference type="GO" id="GO:0043709">
    <property type="term" value="P:cell adhesion involved in single-species biofilm formation"/>
    <property type="evidence" value="ECO:0007669"/>
    <property type="project" value="TreeGrafter"/>
</dbReference>
<evidence type="ECO:0000256" key="2">
    <source>
        <dbReference type="ARBA" id="ARBA00034247"/>
    </source>
</evidence>
<dbReference type="PROSITE" id="PS50887">
    <property type="entry name" value="GGDEF"/>
    <property type="match status" value="1"/>
</dbReference>
<dbReference type="STRING" id="545695.TREAZ_2475"/>
<organism evidence="4 5">
    <name type="scientific">Leadbettera azotonutricia (strain ATCC BAA-888 / DSM 13862 / ZAS-9)</name>
    <name type="common">Treponema azotonutricium</name>
    <dbReference type="NCBI Taxonomy" id="545695"/>
    <lineage>
        <taxon>Bacteria</taxon>
        <taxon>Pseudomonadati</taxon>
        <taxon>Spirochaetota</taxon>
        <taxon>Spirochaetia</taxon>
        <taxon>Spirochaetales</taxon>
        <taxon>Breznakiellaceae</taxon>
        <taxon>Leadbettera</taxon>
    </lineage>
</organism>
<dbReference type="GO" id="GO:0005886">
    <property type="term" value="C:plasma membrane"/>
    <property type="evidence" value="ECO:0007669"/>
    <property type="project" value="TreeGrafter"/>
</dbReference>
<keyword evidence="5" id="KW-1185">Reference proteome</keyword>
<dbReference type="Proteomes" id="UP000009222">
    <property type="component" value="Chromosome"/>
</dbReference>
<dbReference type="EC" id="2.7.7.65" evidence="1"/>
<evidence type="ECO:0000256" key="1">
    <source>
        <dbReference type="ARBA" id="ARBA00012528"/>
    </source>
</evidence>
<name>F5YFP5_LEAAZ</name>
<gene>
    <name evidence="4" type="ordered locus">TREAZ_2475</name>
</gene>
<dbReference type="InterPro" id="IPR029787">
    <property type="entry name" value="Nucleotide_cyclase"/>
</dbReference>
<dbReference type="eggNOG" id="COG3706">
    <property type="taxonomic scope" value="Bacteria"/>
</dbReference>
<comment type="catalytic activity">
    <reaction evidence="2">
        <text>2 GTP = 3',3'-c-di-GMP + 2 diphosphate</text>
        <dbReference type="Rhea" id="RHEA:24898"/>
        <dbReference type="ChEBI" id="CHEBI:33019"/>
        <dbReference type="ChEBI" id="CHEBI:37565"/>
        <dbReference type="ChEBI" id="CHEBI:58805"/>
        <dbReference type="EC" id="2.7.7.65"/>
    </reaction>
</comment>
<protein>
    <recommendedName>
        <fullName evidence="1">diguanylate cyclase</fullName>
        <ecNumber evidence="1">2.7.7.65</ecNumber>
    </recommendedName>
</protein>
<dbReference type="GO" id="GO:0052621">
    <property type="term" value="F:diguanylate cyclase activity"/>
    <property type="evidence" value="ECO:0007669"/>
    <property type="project" value="UniProtKB-EC"/>
</dbReference>
<dbReference type="InParanoid" id="F5YFP5"/>
<proteinExistence type="predicted"/>
<dbReference type="RefSeq" id="WP_015713047.1">
    <property type="nucleotide sequence ID" value="NC_015577.1"/>
</dbReference>
<evidence type="ECO:0000313" key="4">
    <source>
        <dbReference type="EMBL" id="AEF80919.1"/>
    </source>
</evidence>
<dbReference type="KEGG" id="taz:TREAZ_2475"/>
<dbReference type="AlphaFoldDB" id="F5YFP5"/>
<dbReference type="PANTHER" id="PTHR45138">
    <property type="entry name" value="REGULATORY COMPONENTS OF SENSORY TRANSDUCTION SYSTEM"/>
    <property type="match status" value="1"/>
</dbReference>
<evidence type="ECO:0000259" key="3">
    <source>
        <dbReference type="PROSITE" id="PS50887"/>
    </source>
</evidence>
<dbReference type="EMBL" id="CP001841">
    <property type="protein sequence ID" value="AEF80919.1"/>
    <property type="molecule type" value="Genomic_DNA"/>
</dbReference>
<dbReference type="GO" id="GO:1902201">
    <property type="term" value="P:negative regulation of bacterial-type flagellum-dependent cell motility"/>
    <property type="evidence" value="ECO:0007669"/>
    <property type="project" value="TreeGrafter"/>
</dbReference>
<reference evidence="4 5" key="2">
    <citation type="journal article" date="2011" name="ISME J.">
        <title>RNA-seq reveals cooperative metabolic interactions between two termite-gut spirochete species in co-culture.</title>
        <authorList>
            <person name="Rosenthal A.Z."/>
            <person name="Matson E.G."/>
            <person name="Eldar A."/>
            <person name="Leadbetter J.R."/>
        </authorList>
    </citation>
    <scope>NUCLEOTIDE SEQUENCE [LARGE SCALE GENOMIC DNA]</scope>
    <source>
        <strain evidence="5">ATCC BAA-888 / DSM 13862 / ZAS-9</strain>
    </source>
</reference>
<dbReference type="SUPFAM" id="SSF55781">
    <property type="entry name" value="GAF domain-like"/>
    <property type="match status" value="1"/>
</dbReference>
<dbReference type="Gene3D" id="3.30.70.270">
    <property type="match status" value="1"/>
</dbReference>
<accession>F5YFP5</accession>
<dbReference type="InterPro" id="IPR043128">
    <property type="entry name" value="Rev_trsase/Diguanyl_cyclase"/>
</dbReference>
<dbReference type="SMART" id="SM00267">
    <property type="entry name" value="GGDEF"/>
    <property type="match status" value="1"/>
</dbReference>
<sequence length="386" mass="44126">MDKIEQSEDEKDFLSNPRIVENYSLLQDIGVFKHIDSLNREIRNYKNLFAGALEIFNRTSIDQIMDATVWQISDHFLPSFIAFLWKPLQNREEITIKGYKNYKLVDLDLKIENITLFEPFFRKYPKPISYDLFSFELGDLEAAKSFDELHPELIIPILGPSGLYGMVLVGRKILEDDYNSAELVYLQNLMSFVSQAIQNHVHYERTLRDVKTGLFNNGFFMTRLNEEIARSHRTGSSSSIIIMDVDKFKNFNDSYGHLAGDRVLESLAVTIKQAVRLEDVPSRFGGEEFTVLLPDSNKEAALVVAERLRTSVAAMHIPWDPPLPQVTISLGVVTFSKDLDLPASELIQRADEALYLSKERGRNRTTVWGSGLLAKIERLNIIDAMI</sequence>
<dbReference type="InterPro" id="IPR050469">
    <property type="entry name" value="Diguanylate_Cyclase"/>
</dbReference>
<dbReference type="HOGENOM" id="CLU_000445_11_24_12"/>
<dbReference type="FunFam" id="3.30.70.270:FF:000001">
    <property type="entry name" value="Diguanylate cyclase domain protein"/>
    <property type="match status" value="1"/>
</dbReference>